<dbReference type="EMBL" id="LR796237">
    <property type="protein sequence ID" value="CAB4129815.1"/>
    <property type="molecule type" value="Genomic_DNA"/>
</dbReference>
<sequence length="170" mass="19164">MSKEFALMRDVITKYHPRFKRSKDLRNFGLSQPHIFNVTRLIEESLADIGDYEFIDAAHSDYSDGSDSKTASIRQQSRTETGNSFLGEIAAVSSAGGVLKEGALRCTIYNPHIDGLQFYYLPKSMWQNHVTIHPTSGIGKVLFSWHKPTQKIKLLDDYQCGSFIELACAK</sequence>
<gene>
    <name evidence="1" type="ORF">UFOVP116_127</name>
</gene>
<protein>
    <submittedName>
        <fullName evidence="1">Uncharacterized protein</fullName>
    </submittedName>
</protein>
<organism evidence="1">
    <name type="scientific">uncultured Caudovirales phage</name>
    <dbReference type="NCBI Taxonomy" id="2100421"/>
    <lineage>
        <taxon>Viruses</taxon>
        <taxon>Duplodnaviria</taxon>
        <taxon>Heunggongvirae</taxon>
        <taxon>Uroviricota</taxon>
        <taxon>Caudoviricetes</taxon>
        <taxon>Peduoviridae</taxon>
        <taxon>Maltschvirus</taxon>
        <taxon>Maltschvirus maltsch</taxon>
    </lineage>
</organism>
<reference evidence="1" key="1">
    <citation type="submission" date="2020-04" db="EMBL/GenBank/DDBJ databases">
        <authorList>
            <person name="Chiriac C."/>
            <person name="Salcher M."/>
            <person name="Ghai R."/>
            <person name="Kavagutti S V."/>
        </authorList>
    </citation>
    <scope>NUCLEOTIDE SEQUENCE</scope>
</reference>
<name>A0A6J5L6U1_9CAUD</name>
<proteinExistence type="predicted"/>
<accession>A0A6J5L6U1</accession>
<evidence type="ECO:0000313" key="1">
    <source>
        <dbReference type="EMBL" id="CAB4129815.1"/>
    </source>
</evidence>